<sequence>MPVIFKQDGFRFFFYSDEGDPREPPHVHARNADGEAKFWLRPNVRHARSRGLDFRALRKLAILIEARRDEIEDAWNGHFS</sequence>
<name>A0ABQ3LQF9_9SPHN</name>
<proteinExistence type="predicted"/>
<gene>
    <name evidence="1" type="ORF">GCM10008023_29380</name>
</gene>
<comment type="caution">
    <text evidence="1">The sequence shown here is derived from an EMBL/GenBank/DDBJ whole genome shotgun (WGS) entry which is preliminary data.</text>
</comment>
<evidence type="ECO:0000313" key="2">
    <source>
        <dbReference type="Proteomes" id="UP000652430"/>
    </source>
</evidence>
<dbReference type="RefSeq" id="WP_189676854.1">
    <property type="nucleotide sequence ID" value="NZ_BNAQ01000004.1"/>
</dbReference>
<dbReference type="EMBL" id="BNAQ01000004">
    <property type="protein sequence ID" value="GHH20921.1"/>
    <property type="molecule type" value="Genomic_DNA"/>
</dbReference>
<evidence type="ECO:0008006" key="3">
    <source>
        <dbReference type="Google" id="ProtNLM"/>
    </source>
</evidence>
<organism evidence="1 2">
    <name type="scientific">Sphingomonas glacialis</name>
    <dbReference type="NCBI Taxonomy" id="658225"/>
    <lineage>
        <taxon>Bacteria</taxon>
        <taxon>Pseudomonadati</taxon>
        <taxon>Pseudomonadota</taxon>
        <taxon>Alphaproteobacteria</taxon>
        <taxon>Sphingomonadales</taxon>
        <taxon>Sphingomonadaceae</taxon>
        <taxon>Sphingomonas</taxon>
    </lineage>
</organism>
<dbReference type="InterPro" id="IPR025427">
    <property type="entry name" value="DUF4160"/>
</dbReference>
<reference evidence="2" key="1">
    <citation type="journal article" date="2019" name="Int. J. Syst. Evol. Microbiol.">
        <title>The Global Catalogue of Microorganisms (GCM) 10K type strain sequencing project: providing services to taxonomists for standard genome sequencing and annotation.</title>
        <authorList>
            <consortium name="The Broad Institute Genomics Platform"/>
            <consortium name="The Broad Institute Genome Sequencing Center for Infectious Disease"/>
            <person name="Wu L."/>
            <person name="Ma J."/>
        </authorList>
    </citation>
    <scope>NUCLEOTIDE SEQUENCE [LARGE SCALE GENOMIC DNA]</scope>
    <source>
        <strain evidence="2">CGMCC 1.8957</strain>
    </source>
</reference>
<dbReference type="Proteomes" id="UP000652430">
    <property type="component" value="Unassembled WGS sequence"/>
</dbReference>
<evidence type="ECO:0000313" key="1">
    <source>
        <dbReference type="EMBL" id="GHH20921.1"/>
    </source>
</evidence>
<keyword evidence="2" id="KW-1185">Reference proteome</keyword>
<protein>
    <recommendedName>
        <fullName evidence="3">DUF4160 domain-containing protein</fullName>
    </recommendedName>
</protein>
<dbReference type="Pfam" id="PF13711">
    <property type="entry name" value="DUF4160"/>
    <property type="match status" value="1"/>
</dbReference>
<accession>A0ABQ3LQF9</accession>